<feature type="transmembrane region" description="Helical" evidence="17">
    <location>
        <begin position="297"/>
        <end position="320"/>
    </location>
</feature>
<feature type="transmembrane region" description="Helical" evidence="17">
    <location>
        <begin position="243"/>
        <end position="264"/>
    </location>
</feature>
<name>A0A8K1VDL9_9HYME</name>
<feature type="transmembrane region" description="Helical" evidence="17">
    <location>
        <begin position="341"/>
        <end position="362"/>
    </location>
</feature>
<protein>
    <recommendedName>
        <fullName evidence="5 17">NADH-ubiquinone oxidoreductase chain 4</fullName>
        <ecNumber evidence="4 17">7.1.1.2</ecNumber>
    </recommendedName>
</protein>
<accession>A0A8K1VDL9</accession>
<evidence type="ECO:0000256" key="17">
    <source>
        <dbReference type="RuleBase" id="RU003297"/>
    </source>
</evidence>
<comment type="subcellular location">
    <subcellularLocation>
        <location evidence="2 17">Mitochondrion membrane</location>
        <topology evidence="2 17">Multi-pass membrane protein</topology>
    </subcellularLocation>
</comment>
<keyword evidence="10 17" id="KW-0249">Electron transport</keyword>
<evidence type="ECO:0000256" key="1">
    <source>
        <dbReference type="ARBA" id="ARBA00003257"/>
    </source>
</evidence>
<feature type="domain" description="NADH:ubiquinone oxidoreductase chain 4 N-terminal" evidence="19">
    <location>
        <begin position="1"/>
        <end position="99"/>
    </location>
</feature>
<feature type="transmembrane region" description="Helical" evidence="17">
    <location>
        <begin position="374"/>
        <end position="399"/>
    </location>
</feature>
<geneLocation type="mitochondrion" evidence="20"/>
<comment type="catalytic activity">
    <reaction evidence="16 17">
        <text>a ubiquinone + NADH + 5 H(+)(in) = a ubiquinol + NAD(+) + 4 H(+)(out)</text>
        <dbReference type="Rhea" id="RHEA:29091"/>
        <dbReference type="Rhea" id="RHEA-COMP:9565"/>
        <dbReference type="Rhea" id="RHEA-COMP:9566"/>
        <dbReference type="ChEBI" id="CHEBI:15378"/>
        <dbReference type="ChEBI" id="CHEBI:16389"/>
        <dbReference type="ChEBI" id="CHEBI:17976"/>
        <dbReference type="ChEBI" id="CHEBI:57540"/>
        <dbReference type="ChEBI" id="CHEBI:57945"/>
        <dbReference type="EC" id="7.1.1.2"/>
    </reaction>
</comment>
<evidence type="ECO:0000256" key="8">
    <source>
        <dbReference type="ARBA" id="ARBA00022692"/>
    </source>
</evidence>
<evidence type="ECO:0000256" key="9">
    <source>
        <dbReference type="ARBA" id="ARBA00022967"/>
    </source>
</evidence>
<keyword evidence="12 17" id="KW-0520">NAD</keyword>
<dbReference type="EC" id="7.1.1.2" evidence="4 17"/>
<evidence type="ECO:0000256" key="7">
    <source>
        <dbReference type="ARBA" id="ARBA00022660"/>
    </source>
</evidence>
<feature type="transmembrane region" description="Helical" evidence="17">
    <location>
        <begin position="47"/>
        <end position="70"/>
    </location>
</feature>
<keyword evidence="8 17" id="KW-0812">Transmembrane</keyword>
<evidence type="ECO:0000256" key="10">
    <source>
        <dbReference type="ARBA" id="ARBA00022982"/>
    </source>
</evidence>
<keyword evidence="9" id="KW-1278">Translocase</keyword>
<gene>
    <name evidence="20" type="primary">nad4</name>
</gene>
<evidence type="ECO:0000259" key="18">
    <source>
        <dbReference type="Pfam" id="PF00361"/>
    </source>
</evidence>
<evidence type="ECO:0000256" key="13">
    <source>
        <dbReference type="ARBA" id="ARBA00023075"/>
    </source>
</evidence>
<dbReference type="InterPro" id="IPR001750">
    <property type="entry name" value="ND/Mrp_TM"/>
</dbReference>
<evidence type="ECO:0000256" key="15">
    <source>
        <dbReference type="ARBA" id="ARBA00023136"/>
    </source>
</evidence>
<dbReference type="PRINTS" id="PR01437">
    <property type="entry name" value="NUOXDRDTASE4"/>
</dbReference>
<keyword evidence="13 17" id="KW-0830">Ubiquinone</keyword>
<feature type="transmembrane region" description="Helical" evidence="17">
    <location>
        <begin position="138"/>
        <end position="159"/>
    </location>
</feature>
<keyword evidence="6 17" id="KW-0813">Transport</keyword>
<proteinExistence type="inferred from homology"/>
<organism evidence="20">
    <name type="scientific">Meranoplus bicolor</name>
    <dbReference type="NCBI Taxonomy" id="611886"/>
    <lineage>
        <taxon>Eukaryota</taxon>
        <taxon>Metazoa</taxon>
        <taxon>Ecdysozoa</taxon>
        <taxon>Arthropoda</taxon>
        <taxon>Hexapoda</taxon>
        <taxon>Insecta</taxon>
        <taxon>Pterygota</taxon>
        <taxon>Neoptera</taxon>
        <taxon>Endopterygota</taxon>
        <taxon>Hymenoptera</taxon>
        <taxon>Apocrita</taxon>
        <taxon>Aculeata</taxon>
        <taxon>Formicoidea</taxon>
        <taxon>Formicidae</taxon>
        <taxon>Myrmicinae</taxon>
        <taxon>Meranoplus</taxon>
    </lineage>
</organism>
<evidence type="ECO:0000256" key="4">
    <source>
        <dbReference type="ARBA" id="ARBA00012944"/>
    </source>
</evidence>
<keyword evidence="14 17" id="KW-0496">Mitochondrion</keyword>
<feature type="transmembrane region" description="Helical" evidence="17">
    <location>
        <begin position="420"/>
        <end position="440"/>
    </location>
</feature>
<evidence type="ECO:0000256" key="14">
    <source>
        <dbReference type="ARBA" id="ARBA00023128"/>
    </source>
</evidence>
<dbReference type="GO" id="GO:0042773">
    <property type="term" value="P:ATP synthesis coupled electron transport"/>
    <property type="evidence" value="ECO:0007669"/>
    <property type="project" value="InterPro"/>
</dbReference>
<dbReference type="GO" id="GO:0008137">
    <property type="term" value="F:NADH dehydrogenase (ubiquinone) activity"/>
    <property type="evidence" value="ECO:0007669"/>
    <property type="project" value="UniProtKB-UniRule"/>
</dbReference>
<feature type="transmembrane region" description="Helical" evidence="17">
    <location>
        <begin position="179"/>
        <end position="199"/>
    </location>
</feature>
<evidence type="ECO:0000259" key="19">
    <source>
        <dbReference type="Pfam" id="PF01059"/>
    </source>
</evidence>
<keyword evidence="15 17" id="KW-0472">Membrane</keyword>
<dbReference type="PANTHER" id="PTHR43507:SF20">
    <property type="entry name" value="NADH-UBIQUINONE OXIDOREDUCTASE CHAIN 4"/>
    <property type="match status" value="1"/>
</dbReference>
<dbReference type="PANTHER" id="PTHR43507">
    <property type="entry name" value="NADH-UBIQUINONE OXIDOREDUCTASE CHAIN 4"/>
    <property type="match status" value="1"/>
</dbReference>
<evidence type="ECO:0000313" key="20">
    <source>
        <dbReference type="EMBL" id="UEK75914.1"/>
    </source>
</evidence>
<feature type="transmembrane region" description="Helical" evidence="17">
    <location>
        <begin position="271"/>
        <end position="291"/>
    </location>
</feature>
<comment type="function">
    <text evidence="1">Core subunit of the mitochondrial membrane respiratory chain NADH dehydrogenase (Complex I) that is believed to belong to the minimal assembly required for catalysis. Complex I functions in the transfer of electrons from NADH to the respiratory chain. The immediate electron acceptor for the enzyme is believed to be ubiquinone.</text>
</comment>
<evidence type="ECO:0000256" key="2">
    <source>
        <dbReference type="ARBA" id="ARBA00004225"/>
    </source>
</evidence>
<feature type="transmembrane region" description="Helical" evidence="17">
    <location>
        <begin position="105"/>
        <end position="126"/>
    </location>
</feature>
<dbReference type="InterPro" id="IPR003918">
    <property type="entry name" value="NADH_UbQ_OxRdtase"/>
</dbReference>
<dbReference type="GO" id="GO:0003954">
    <property type="term" value="F:NADH dehydrogenase activity"/>
    <property type="evidence" value="ECO:0007669"/>
    <property type="project" value="TreeGrafter"/>
</dbReference>
<evidence type="ECO:0000256" key="16">
    <source>
        <dbReference type="ARBA" id="ARBA00049551"/>
    </source>
</evidence>
<dbReference type="GO" id="GO:0031966">
    <property type="term" value="C:mitochondrial membrane"/>
    <property type="evidence" value="ECO:0007669"/>
    <property type="project" value="UniProtKB-SubCell"/>
</dbReference>
<keyword evidence="11 17" id="KW-1133">Transmembrane helix</keyword>
<dbReference type="EMBL" id="OK183534">
    <property type="protein sequence ID" value="UEK75914.1"/>
    <property type="molecule type" value="Genomic_DNA"/>
</dbReference>
<feature type="transmembrane region" description="Helical" evidence="17">
    <location>
        <begin position="211"/>
        <end position="237"/>
    </location>
</feature>
<evidence type="ECO:0000256" key="6">
    <source>
        <dbReference type="ARBA" id="ARBA00022448"/>
    </source>
</evidence>
<evidence type="ECO:0000256" key="11">
    <source>
        <dbReference type="ARBA" id="ARBA00022989"/>
    </source>
</evidence>
<comment type="function">
    <text evidence="17">Core subunit of the mitochondrial membrane respiratory chain NADH dehydrogenase (Complex I) which catalyzes electron transfer from NADH through the respiratory chain, using ubiquinone as an electron acceptor. Essential for the catalytic activity and assembly of complex I.</text>
</comment>
<evidence type="ECO:0000256" key="5">
    <source>
        <dbReference type="ARBA" id="ARBA00021006"/>
    </source>
</evidence>
<dbReference type="GO" id="GO:0015990">
    <property type="term" value="P:electron transport coupled proton transport"/>
    <property type="evidence" value="ECO:0007669"/>
    <property type="project" value="TreeGrafter"/>
</dbReference>
<dbReference type="Pfam" id="PF01059">
    <property type="entry name" value="Oxidored_q5_N"/>
    <property type="match status" value="1"/>
</dbReference>
<evidence type="ECO:0000256" key="3">
    <source>
        <dbReference type="ARBA" id="ARBA00009025"/>
    </source>
</evidence>
<evidence type="ECO:0000256" key="12">
    <source>
        <dbReference type="ARBA" id="ARBA00023027"/>
    </source>
</evidence>
<keyword evidence="7 17" id="KW-0679">Respiratory chain</keyword>
<dbReference type="InterPro" id="IPR000260">
    <property type="entry name" value="NADH4_N"/>
</dbReference>
<dbReference type="AlphaFoldDB" id="A0A8K1VDL9"/>
<sequence>MMKFFFMYVFMIYMLVFNKVLSFYYNMLFFGSFMMIVMYMFKDYLWGSIFVSLGVEFYSFWLIVLSVWILSLMIMSLEKFDFKKMMVFMILLSLLLLFFMSMDLFMFYLMFEVSLIPTFFLIIYWGGSPERLSAAYYLMMYMLLISFPFLIYLFQLNLLSMSVKFSLLEFYMNNYDLSFWGYLFMFLAFYIKLPLYIYHVWLPKAHVEAPVYGSMILAGVLLKMGGYGLIRFLIVFTKMGLKFNYWILSLGVVGSFLISILCLVQIDMKMLVAYSSVVHMNIFLCGLMTLFKLGMLSGYIVMVSHGLCSSGMFYMVNMYYLRSGSRLLMLNKSSLSKLSSLAIWWFLFCVVNFSFPFSMGFISEIMVLMTMLSWSIMMMFYVMIICFFSSAYSLYLYSYIQHGSESCEQEKFSSGVVKEYMVMINHLYPMILLLLNLLMFM</sequence>
<dbReference type="GO" id="GO:0048039">
    <property type="term" value="F:ubiquinone binding"/>
    <property type="evidence" value="ECO:0007669"/>
    <property type="project" value="TreeGrafter"/>
</dbReference>
<reference evidence="20" key="1">
    <citation type="submission" date="2021-09" db="EMBL/GenBank/DDBJ databases">
        <title>The complete mitochondrial genome of the myrmicine ant Meranoplus bicolor (Hymenoptera: Formicidae): novel gene arrangement and phylogenetic implications.</title>
        <authorList>
            <person name="He J."/>
            <person name="Yue X.-Y."/>
            <person name="Zhou H."/>
            <person name="Chang Y."/>
            <person name="Qian Z.-Q."/>
        </authorList>
    </citation>
    <scope>NUCLEOTIDE SEQUENCE</scope>
</reference>
<comment type="similarity">
    <text evidence="3 17">Belongs to the complex I subunit 4 family.</text>
</comment>
<feature type="domain" description="NADH:quinone oxidoreductase/Mrp antiporter transmembrane" evidence="18">
    <location>
        <begin position="101"/>
        <end position="384"/>
    </location>
</feature>
<feature type="transmembrane region" description="Helical" evidence="17">
    <location>
        <begin position="21"/>
        <end position="41"/>
    </location>
</feature>
<dbReference type="Pfam" id="PF00361">
    <property type="entry name" value="Proton_antipo_M"/>
    <property type="match status" value="1"/>
</dbReference>
<feature type="transmembrane region" description="Helical" evidence="17">
    <location>
        <begin position="82"/>
        <end position="99"/>
    </location>
</feature>